<keyword evidence="4" id="KW-0862">Zinc</keyword>
<dbReference type="EMBL" id="JAEUWV010000001">
    <property type="protein sequence ID" value="MCO6393618.1"/>
    <property type="molecule type" value="Genomic_DNA"/>
</dbReference>
<evidence type="ECO:0000256" key="2">
    <source>
        <dbReference type="ARBA" id="ARBA00022723"/>
    </source>
</evidence>
<keyword evidence="2" id="KW-0479">Metal-binding</keyword>
<organism evidence="6 7">
    <name type="scientific">Corynebacterium lipophilum</name>
    <dbReference type="NCBI Taxonomy" id="2804918"/>
    <lineage>
        <taxon>Bacteria</taxon>
        <taxon>Bacillati</taxon>
        <taxon>Actinomycetota</taxon>
        <taxon>Actinomycetes</taxon>
        <taxon>Mycobacteriales</taxon>
        <taxon>Corynebacteriaceae</taxon>
        <taxon>Corynebacterium</taxon>
    </lineage>
</organism>
<dbReference type="Gene3D" id="3.60.15.10">
    <property type="entry name" value="Ribonuclease Z/Hydroxyacylglutathione hydrolase-like"/>
    <property type="match status" value="1"/>
</dbReference>
<dbReference type="PANTHER" id="PTHR46233">
    <property type="entry name" value="HYDROXYACYLGLUTATHIONE HYDROLASE GLOC"/>
    <property type="match status" value="1"/>
</dbReference>
<keyword evidence="7" id="KW-1185">Reference proteome</keyword>
<evidence type="ECO:0000256" key="3">
    <source>
        <dbReference type="ARBA" id="ARBA00022801"/>
    </source>
</evidence>
<dbReference type="Proteomes" id="UP001205920">
    <property type="component" value="Unassembled WGS sequence"/>
</dbReference>
<dbReference type="InterPro" id="IPR036866">
    <property type="entry name" value="RibonucZ/Hydroxyglut_hydro"/>
</dbReference>
<evidence type="ECO:0000256" key="4">
    <source>
        <dbReference type="ARBA" id="ARBA00022833"/>
    </source>
</evidence>
<dbReference type="SMART" id="SM00849">
    <property type="entry name" value="Lactamase_B"/>
    <property type="match status" value="1"/>
</dbReference>
<dbReference type="GO" id="GO:0046872">
    <property type="term" value="F:metal ion binding"/>
    <property type="evidence" value="ECO:0007669"/>
    <property type="project" value="UniProtKB-KW"/>
</dbReference>
<dbReference type="CDD" id="cd06262">
    <property type="entry name" value="metallo-hydrolase-like_MBL-fold"/>
    <property type="match status" value="1"/>
</dbReference>
<proteinExistence type="predicted"/>
<dbReference type="PANTHER" id="PTHR46233:SF3">
    <property type="entry name" value="HYDROXYACYLGLUTATHIONE HYDROLASE GLOC"/>
    <property type="match status" value="1"/>
</dbReference>
<gene>
    <name evidence="6" type="ORF">JMN37_01275</name>
</gene>
<accession>A0AAW5HQ72</accession>
<evidence type="ECO:0000313" key="6">
    <source>
        <dbReference type="EMBL" id="MCO6393618.1"/>
    </source>
</evidence>
<dbReference type="GO" id="GO:0016787">
    <property type="term" value="F:hydrolase activity"/>
    <property type="evidence" value="ECO:0007669"/>
    <property type="project" value="UniProtKB-KW"/>
</dbReference>
<comment type="caution">
    <text evidence="6">The sequence shown here is derived from an EMBL/GenBank/DDBJ whole genome shotgun (WGS) entry which is preliminary data.</text>
</comment>
<protein>
    <submittedName>
        <fullName evidence="6">MBL fold metallo-hydrolase</fullName>
    </submittedName>
</protein>
<dbReference type="RefSeq" id="WP_071572582.1">
    <property type="nucleotide sequence ID" value="NZ_JAEUWV010000001.1"/>
</dbReference>
<evidence type="ECO:0000256" key="1">
    <source>
        <dbReference type="ARBA" id="ARBA00001947"/>
    </source>
</evidence>
<feature type="domain" description="Metallo-beta-lactamase" evidence="5">
    <location>
        <begin position="12"/>
        <end position="190"/>
    </location>
</feature>
<dbReference type="InterPro" id="IPR001279">
    <property type="entry name" value="Metallo-B-lactamas"/>
</dbReference>
<name>A0AAW5HQ72_9CORY</name>
<dbReference type="AlphaFoldDB" id="A0AAW5HQ72"/>
<keyword evidence="3" id="KW-0378">Hydrolase</keyword>
<reference evidence="6 7" key="1">
    <citation type="submission" date="2021-01" db="EMBL/GenBank/DDBJ databases">
        <title>Identification and Characterization of Corynebacterium sp.</title>
        <authorList>
            <person name="Luo Q."/>
            <person name="Qu P."/>
            <person name="Chen Q."/>
        </authorList>
    </citation>
    <scope>NUCLEOTIDE SEQUENCE [LARGE SCALE GENOMIC DNA]</scope>
    <source>
        <strain evidence="6 7">MC-18</strain>
    </source>
</reference>
<dbReference type="InterPro" id="IPR051453">
    <property type="entry name" value="MBL_Glyoxalase_II"/>
</dbReference>
<comment type="cofactor">
    <cofactor evidence="1">
        <name>Zn(2+)</name>
        <dbReference type="ChEBI" id="CHEBI:29105"/>
    </cofactor>
</comment>
<dbReference type="SUPFAM" id="SSF56281">
    <property type="entry name" value="Metallo-hydrolase/oxidoreductase"/>
    <property type="match status" value="1"/>
</dbReference>
<evidence type="ECO:0000313" key="7">
    <source>
        <dbReference type="Proteomes" id="UP001205920"/>
    </source>
</evidence>
<evidence type="ECO:0000259" key="5">
    <source>
        <dbReference type="SMART" id="SM00849"/>
    </source>
</evidence>
<sequence>MRILGFTSGPFQTNCYVIIDDSAKLACLVDAGMGTHQVVSAFLKEEGLQLVAIFLTHGHIDHTRDVARYQVPVFIHAADAFMLDHGRGLPTSTLELFDAASMETISDLRTFDADGPLEIASFRVDITHTPGHSPGSVLYQMGDVMFSGDVLFAGSVGRTDLPHSDPGAMKTSLCGPVWAIPDETTLLPGHGPGTTMAHERTTNPFLLEARNQ</sequence>
<dbReference type="Pfam" id="PF00753">
    <property type="entry name" value="Lactamase_B"/>
    <property type="match status" value="1"/>
</dbReference>